<name>A0A8J3B7N6_9BACI</name>
<organism evidence="4 5">
    <name type="scientific">Calditerricola satsumensis</name>
    <dbReference type="NCBI Taxonomy" id="373054"/>
    <lineage>
        <taxon>Bacteria</taxon>
        <taxon>Bacillati</taxon>
        <taxon>Bacillota</taxon>
        <taxon>Bacilli</taxon>
        <taxon>Bacillales</taxon>
        <taxon>Bacillaceae</taxon>
        <taxon>Calditerricola</taxon>
    </lineage>
</organism>
<evidence type="ECO:0000259" key="3">
    <source>
        <dbReference type="Pfam" id="PF08977"/>
    </source>
</evidence>
<dbReference type="InterPro" id="IPR038118">
    <property type="entry name" value="BOFC_N_sf"/>
</dbReference>
<reference evidence="4" key="2">
    <citation type="submission" date="2020-09" db="EMBL/GenBank/DDBJ databases">
        <authorList>
            <person name="Sun Q."/>
            <person name="Ohkuma M."/>
        </authorList>
    </citation>
    <scope>NUCLEOTIDE SEQUENCE</scope>
    <source>
        <strain evidence="4">JCM 14719</strain>
    </source>
</reference>
<dbReference type="Gene3D" id="3.30.70.1740">
    <property type="entry name" value="Bypass-of-forespore C, C-terminal domain"/>
    <property type="match status" value="1"/>
</dbReference>
<evidence type="ECO:0000313" key="4">
    <source>
        <dbReference type="EMBL" id="GGK01640.1"/>
    </source>
</evidence>
<feature type="transmembrane region" description="Helical" evidence="1">
    <location>
        <begin position="21"/>
        <end position="46"/>
    </location>
</feature>
<feature type="domain" description="Bypass-of-forespore C N-terminal" evidence="3">
    <location>
        <begin position="61"/>
        <end position="108"/>
    </location>
</feature>
<gene>
    <name evidence="4" type="ORF">GCM10007043_14640</name>
</gene>
<dbReference type="Pfam" id="PF08977">
    <property type="entry name" value="BOFC_N"/>
    <property type="match status" value="1"/>
</dbReference>
<dbReference type="InterPro" id="IPR015071">
    <property type="entry name" value="BOFC_N"/>
</dbReference>
<comment type="caution">
    <text evidence="4">The sequence shown here is derived from an EMBL/GenBank/DDBJ whole genome shotgun (WGS) entry which is preliminary data.</text>
</comment>
<dbReference type="AlphaFoldDB" id="A0A8J3B7N6"/>
<evidence type="ECO:0008006" key="6">
    <source>
        <dbReference type="Google" id="ProtNLM"/>
    </source>
</evidence>
<keyword evidence="1" id="KW-0472">Membrane</keyword>
<accession>A0A8J3B7N6</accession>
<dbReference type="Pfam" id="PF08955">
    <property type="entry name" value="BofC_C"/>
    <property type="match status" value="1"/>
</dbReference>
<dbReference type="EMBL" id="BMOF01000027">
    <property type="protein sequence ID" value="GGK01640.1"/>
    <property type="molecule type" value="Genomic_DNA"/>
</dbReference>
<proteinExistence type="predicted"/>
<reference evidence="4" key="1">
    <citation type="journal article" date="2014" name="Int. J. Syst. Evol. Microbiol.">
        <title>Complete genome sequence of Corynebacterium casei LMG S-19264T (=DSM 44701T), isolated from a smear-ripened cheese.</title>
        <authorList>
            <consortium name="US DOE Joint Genome Institute (JGI-PGF)"/>
            <person name="Walter F."/>
            <person name="Albersmeier A."/>
            <person name="Kalinowski J."/>
            <person name="Ruckert C."/>
        </authorList>
    </citation>
    <scope>NUCLEOTIDE SEQUENCE</scope>
    <source>
        <strain evidence="4">JCM 14719</strain>
    </source>
</reference>
<keyword evidence="5" id="KW-1185">Reference proteome</keyword>
<evidence type="ECO:0000313" key="5">
    <source>
        <dbReference type="Proteomes" id="UP000637720"/>
    </source>
</evidence>
<protein>
    <recommendedName>
        <fullName evidence="6">Bypass of forespore C C-terminal domain-containing protein</fullName>
    </recommendedName>
</protein>
<sequence length="194" mass="21860">MRLTRWAFESGREGRPKRKRWLFLAVTTILLAAGLGYGAGALVVAIEGWVNKSPAPALVAEVVLKRIYVDGYEEETRETVTLPSEEALLERYRDWTLVEKSPRRYVFERHIKDISPVTKARGYFGLLDGSILAIFGGPPGEGDVIHTFYPLDIKRMESSLPPEELAMLQRGIRVTNLAEYNSILSTFGEFALEE</sequence>
<keyword evidence="1" id="KW-1133">Transmembrane helix</keyword>
<dbReference type="Gene3D" id="3.10.20.420">
    <property type="entry name" value="Bypass-of-forespore C, N-terminal domain"/>
    <property type="match status" value="1"/>
</dbReference>
<dbReference type="InterPro" id="IPR015050">
    <property type="entry name" value="BofC_C"/>
</dbReference>
<dbReference type="Proteomes" id="UP000637720">
    <property type="component" value="Unassembled WGS sequence"/>
</dbReference>
<feature type="domain" description="Bypass of forespore C C-terminal" evidence="2">
    <location>
        <begin position="113"/>
        <end position="188"/>
    </location>
</feature>
<dbReference type="InterPro" id="IPR038117">
    <property type="entry name" value="BofC_C_sf"/>
</dbReference>
<evidence type="ECO:0000259" key="2">
    <source>
        <dbReference type="Pfam" id="PF08955"/>
    </source>
</evidence>
<evidence type="ECO:0000256" key="1">
    <source>
        <dbReference type="SAM" id="Phobius"/>
    </source>
</evidence>
<keyword evidence="1" id="KW-0812">Transmembrane</keyword>